<comment type="caution">
    <text evidence="1">The sequence shown here is derived from an EMBL/GenBank/DDBJ whole genome shotgun (WGS) entry which is preliminary data.</text>
</comment>
<proteinExistence type="predicted"/>
<name>A0A9Q3GF05_9BASI</name>
<sequence>MFPVHSGERLLSTNVLHTMDSGMVHIWYNMPLCTNFSQQSNGDGFRTKFCHFKTKSPNPTPILNKVFLVIQSSNPWRLPEDHLRTPTTWPCRSWVVLLPGFFQAKFQEVIKHSISFQGIKNFNTLCKTQFVCTGCIPASCMALGI</sequence>
<accession>A0A9Q3GF05</accession>
<evidence type="ECO:0000313" key="1">
    <source>
        <dbReference type="EMBL" id="MBW0464859.1"/>
    </source>
</evidence>
<evidence type="ECO:0000313" key="2">
    <source>
        <dbReference type="Proteomes" id="UP000765509"/>
    </source>
</evidence>
<dbReference type="AlphaFoldDB" id="A0A9Q3GF05"/>
<reference evidence="1" key="1">
    <citation type="submission" date="2021-03" db="EMBL/GenBank/DDBJ databases">
        <title>Draft genome sequence of rust myrtle Austropuccinia psidii MF-1, a brazilian biotype.</title>
        <authorList>
            <person name="Quecine M.C."/>
            <person name="Pachon D.M.R."/>
            <person name="Bonatelli M.L."/>
            <person name="Correr F.H."/>
            <person name="Franceschini L.M."/>
            <person name="Leite T.F."/>
            <person name="Margarido G.R.A."/>
            <person name="Almeida C.A."/>
            <person name="Ferrarezi J.A."/>
            <person name="Labate C.A."/>
        </authorList>
    </citation>
    <scope>NUCLEOTIDE SEQUENCE</scope>
    <source>
        <strain evidence="1">MF-1</strain>
    </source>
</reference>
<gene>
    <name evidence="1" type="ORF">O181_004574</name>
</gene>
<protein>
    <submittedName>
        <fullName evidence="1">Uncharacterized protein</fullName>
    </submittedName>
</protein>
<dbReference type="Proteomes" id="UP000765509">
    <property type="component" value="Unassembled WGS sequence"/>
</dbReference>
<keyword evidence="2" id="KW-1185">Reference proteome</keyword>
<dbReference type="EMBL" id="AVOT02000901">
    <property type="protein sequence ID" value="MBW0464859.1"/>
    <property type="molecule type" value="Genomic_DNA"/>
</dbReference>
<organism evidence="1 2">
    <name type="scientific">Austropuccinia psidii MF-1</name>
    <dbReference type="NCBI Taxonomy" id="1389203"/>
    <lineage>
        <taxon>Eukaryota</taxon>
        <taxon>Fungi</taxon>
        <taxon>Dikarya</taxon>
        <taxon>Basidiomycota</taxon>
        <taxon>Pucciniomycotina</taxon>
        <taxon>Pucciniomycetes</taxon>
        <taxon>Pucciniales</taxon>
        <taxon>Sphaerophragmiaceae</taxon>
        <taxon>Austropuccinia</taxon>
    </lineage>
</organism>